<evidence type="ECO:0000256" key="4">
    <source>
        <dbReference type="ARBA" id="ARBA00022692"/>
    </source>
</evidence>
<dbReference type="PANTHER" id="PTHR11434:SF16">
    <property type="entry name" value="NADH-UBIQUINONE OXIDOREDUCTASE CHAIN 4L"/>
    <property type="match status" value="1"/>
</dbReference>
<protein>
    <submittedName>
        <fullName evidence="8">Nad4L</fullName>
    </submittedName>
</protein>
<evidence type="ECO:0000256" key="1">
    <source>
        <dbReference type="ARBA" id="ARBA00004141"/>
    </source>
</evidence>
<dbReference type="GO" id="GO:0016651">
    <property type="term" value="F:oxidoreductase activity, acting on NAD(P)H"/>
    <property type="evidence" value="ECO:0007669"/>
    <property type="project" value="InterPro"/>
</dbReference>
<organism evidence="8">
    <name type="scientific">Coccophora langsdorfii</name>
    <dbReference type="NCBI Taxonomy" id="74099"/>
    <lineage>
        <taxon>Eukaryota</taxon>
        <taxon>Sar</taxon>
        <taxon>Stramenopiles</taxon>
        <taxon>Ochrophyta</taxon>
        <taxon>PX clade</taxon>
        <taxon>Phaeophyceae</taxon>
        <taxon>Fucales</taxon>
        <taxon>Sargassaceae</taxon>
        <taxon>Coccophora</taxon>
    </lineage>
</organism>
<dbReference type="GO" id="GO:0030964">
    <property type="term" value="C:NADH dehydrogenase complex"/>
    <property type="evidence" value="ECO:0007669"/>
    <property type="project" value="TreeGrafter"/>
</dbReference>
<comment type="similarity">
    <text evidence="2">Belongs to the complex I subunit 4L family.</text>
</comment>
<evidence type="ECO:0000256" key="6">
    <source>
        <dbReference type="ARBA" id="ARBA00023136"/>
    </source>
</evidence>
<keyword evidence="6 7" id="KW-0472">Membrane</keyword>
<dbReference type="InterPro" id="IPR001133">
    <property type="entry name" value="NADH_UbQ_OxRdtase_chain4L/K"/>
</dbReference>
<feature type="transmembrane region" description="Helical" evidence="7">
    <location>
        <begin position="31"/>
        <end position="52"/>
    </location>
</feature>
<feature type="transmembrane region" description="Helical" evidence="7">
    <location>
        <begin position="6"/>
        <end position="24"/>
    </location>
</feature>
<comment type="subcellular location">
    <subcellularLocation>
        <location evidence="1">Membrane</location>
        <topology evidence="1">Multi-pass membrane protein</topology>
    </subcellularLocation>
</comment>
<dbReference type="NCBIfam" id="NF004320">
    <property type="entry name" value="PRK05715.1-2"/>
    <property type="match status" value="1"/>
</dbReference>
<gene>
    <name evidence="8" type="primary">nad4L</name>
</gene>
<dbReference type="AlphaFoldDB" id="A0A1L2F1H7"/>
<sequence>MDFIHFFFSYPFYYLLLVWGGVVLNRTNIVVVLMSLELALLSVSLNFIIFSVCLADLIGQIFAIFILIVAACESSIGLAIILVYFRVRGSIRIDQASLLKS</sequence>
<feature type="transmembrane region" description="Helical" evidence="7">
    <location>
        <begin position="58"/>
        <end position="85"/>
    </location>
</feature>
<proteinExistence type="inferred from homology"/>
<evidence type="ECO:0000256" key="2">
    <source>
        <dbReference type="ARBA" id="ARBA00010519"/>
    </source>
</evidence>
<accession>A0A1L2F1H7</accession>
<dbReference type="PANTHER" id="PTHR11434">
    <property type="entry name" value="NADH-UBIQUINONE OXIDOREDUCTASE SUBUNIT ND4L"/>
    <property type="match status" value="1"/>
</dbReference>
<dbReference type="RefSeq" id="YP_009330414.1">
    <property type="nucleotide sequence ID" value="NC_032287.1"/>
</dbReference>
<keyword evidence="5 7" id="KW-1133">Transmembrane helix</keyword>
<keyword evidence="3" id="KW-0813">Transport</keyword>
<dbReference type="Pfam" id="PF00420">
    <property type="entry name" value="Oxidored_q2"/>
    <property type="match status" value="1"/>
</dbReference>
<dbReference type="HAMAP" id="MF_01456">
    <property type="entry name" value="NDH1_NuoK"/>
    <property type="match status" value="1"/>
</dbReference>
<evidence type="ECO:0000256" key="7">
    <source>
        <dbReference type="SAM" id="Phobius"/>
    </source>
</evidence>
<evidence type="ECO:0000313" key="8">
    <source>
        <dbReference type="EMBL" id="ANS72186.1"/>
    </source>
</evidence>
<keyword evidence="8" id="KW-0496">Mitochondrion</keyword>
<dbReference type="Gene3D" id="1.10.287.3510">
    <property type="match status" value="1"/>
</dbReference>
<evidence type="ECO:0000256" key="5">
    <source>
        <dbReference type="ARBA" id="ARBA00022989"/>
    </source>
</evidence>
<reference evidence="8" key="1">
    <citation type="submission" date="2015-12" db="EMBL/GenBank/DDBJ databases">
        <title>Complete organellar genomes of the endangered brown algae Coccophora langsdorfii.</title>
        <authorList>
            <person name="Graf L."/>
        </authorList>
    </citation>
    <scope>NUCLEOTIDE SEQUENCE</scope>
</reference>
<dbReference type="InterPro" id="IPR039428">
    <property type="entry name" value="NUOK/Mnh_C1-like"/>
</dbReference>
<dbReference type="GO" id="GO:0042773">
    <property type="term" value="P:ATP synthesis coupled electron transport"/>
    <property type="evidence" value="ECO:0007669"/>
    <property type="project" value="InterPro"/>
</dbReference>
<geneLocation type="mitochondrion" evidence="8"/>
<name>A0A1L2F1H7_9PHAE</name>
<evidence type="ECO:0000256" key="3">
    <source>
        <dbReference type="ARBA" id="ARBA00022448"/>
    </source>
</evidence>
<dbReference type="EMBL" id="KU255794">
    <property type="protein sequence ID" value="ANS72186.1"/>
    <property type="molecule type" value="Genomic_DNA"/>
</dbReference>
<dbReference type="GeneID" id="30685383"/>
<keyword evidence="4 7" id="KW-0812">Transmembrane</keyword>
<dbReference type="NCBIfam" id="NF004323">
    <property type="entry name" value="PRK05715.1-5"/>
    <property type="match status" value="1"/>
</dbReference>